<sequence length="537" mass="58995">MEPIIPRPCLHQYEQDRPKEAPNPSPARWGIHWLSPTLMILFYSIAMGAALGHHVLCQAIEGQTPTRQDWILRAGTALATLCKIFLTSSVGIAFTQIIWKIARERLLTISSLDTLFSATRTPWALVNGELLLQAKVALLLATVVWFTPLIPVLAPGSLTVSLKTTSTKMMVEIPNLAIYDDSNITSQAPAGSLEFVSYSLQVGKQVLADYLGPSGAGLAIIYQSIFQNNIINSPSPCGLNCTFAQSFTAPSYKCEDVDPTDPEAPWCYAEGGQPNGTYLDAPHENITFRCRMWSTQFDLTRSYTNGIHVVSGNTTYKYPIEDFFTNWTAEAIHEVMLSTFGQTLSIEDVQGYGKAWFPLTGLGLDGTRFAEPYPWPTPLSSLPVRNLKSLLEQVTANITISMLAYPELSYLRLENTEVQTATTEPVWDYDIKALLTVYGTAMTIGLGCLLLGVAAIVHNGVCPEGEFVSILTTTRNPKLDQLVEGACLGASGESLERLKKVKLRFGEITSSNMNGRRHAAFGLEDQVRPLEKGVPYT</sequence>
<keyword evidence="1" id="KW-0472">Membrane</keyword>
<dbReference type="EMBL" id="JAGMUV010000018">
    <property type="protein sequence ID" value="KAH7128842.1"/>
    <property type="molecule type" value="Genomic_DNA"/>
</dbReference>
<name>A0A9P9E150_9HYPO</name>
<comment type="caution">
    <text evidence="2">The sequence shown here is derived from an EMBL/GenBank/DDBJ whole genome shotgun (WGS) entry which is preliminary data.</text>
</comment>
<evidence type="ECO:0000313" key="2">
    <source>
        <dbReference type="EMBL" id="KAH7128842.1"/>
    </source>
</evidence>
<organism evidence="2 3">
    <name type="scientific">Dactylonectria macrodidyma</name>
    <dbReference type="NCBI Taxonomy" id="307937"/>
    <lineage>
        <taxon>Eukaryota</taxon>
        <taxon>Fungi</taxon>
        <taxon>Dikarya</taxon>
        <taxon>Ascomycota</taxon>
        <taxon>Pezizomycotina</taxon>
        <taxon>Sordariomycetes</taxon>
        <taxon>Hypocreomycetidae</taxon>
        <taxon>Hypocreales</taxon>
        <taxon>Nectriaceae</taxon>
        <taxon>Dactylonectria</taxon>
    </lineage>
</organism>
<keyword evidence="1" id="KW-1133">Transmembrane helix</keyword>
<proteinExistence type="predicted"/>
<dbReference type="PANTHER" id="PTHR35041">
    <property type="entry name" value="MEDIATOR OF RNA POLYMERASE II TRANSCRIPTION SUBUNIT 1"/>
    <property type="match status" value="1"/>
</dbReference>
<gene>
    <name evidence="2" type="ORF">EDB81DRAFT_662048</name>
</gene>
<accession>A0A9P9E150</accession>
<evidence type="ECO:0000256" key="1">
    <source>
        <dbReference type="SAM" id="Phobius"/>
    </source>
</evidence>
<feature type="transmembrane region" description="Helical" evidence="1">
    <location>
        <begin position="136"/>
        <end position="160"/>
    </location>
</feature>
<keyword evidence="3" id="KW-1185">Reference proteome</keyword>
<dbReference type="PANTHER" id="PTHR35041:SF3">
    <property type="entry name" value="FORMYLMETHIONINE DEFORMYLASE-LIKE PROTEIN"/>
    <property type="match status" value="1"/>
</dbReference>
<dbReference type="Proteomes" id="UP000738349">
    <property type="component" value="Unassembled WGS sequence"/>
</dbReference>
<keyword evidence="1" id="KW-0812">Transmembrane</keyword>
<feature type="transmembrane region" description="Helical" evidence="1">
    <location>
        <begin position="77"/>
        <end position="99"/>
    </location>
</feature>
<feature type="transmembrane region" description="Helical" evidence="1">
    <location>
        <begin position="33"/>
        <end position="56"/>
    </location>
</feature>
<evidence type="ECO:0000313" key="3">
    <source>
        <dbReference type="Proteomes" id="UP000738349"/>
    </source>
</evidence>
<dbReference type="AlphaFoldDB" id="A0A9P9E150"/>
<dbReference type="OrthoDB" id="5322539at2759"/>
<feature type="transmembrane region" description="Helical" evidence="1">
    <location>
        <begin position="435"/>
        <end position="457"/>
    </location>
</feature>
<protein>
    <submittedName>
        <fullName evidence="2">Uncharacterized protein</fullName>
    </submittedName>
</protein>
<reference evidence="2" key="1">
    <citation type="journal article" date="2021" name="Nat. Commun.">
        <title>Genetic determinants of endophytism in the Arabidopsis root mycobiome.</title>
        <authorList>
            <person name="Mesny F."/>
            <person name="Miyauchi S."/>
            <person name="Thiergart T."/>
            <person name="Pickel B."/>
            <person name="Atanasova L."/>
            <person name="Karlsson M."/>
            <person name="Huettel B."/>
            <person name="Barry K.W."/>
            <person name="Haridas S."/>
            <person name="Chen C."/>
            <person name="Bauer D."/>
            <person name="Andreopoulos W."/>
            <person name="Pangilinan J."/>
            <person name="LaButti K."/>
            <person name="Riley R."/>
            <person name="Lipzen A."/>
            <person name="Clum A."/>
            <person name="Drula E."/>
            <person name="Henrissat B."/>
            <person name="Kohler A."/>
            <person name="Grigoriev I.V."/>
            <person name="Martin F.M."/>
            <person name="Hacquard S."/>
        </authorList>
    </citation>
    <scope>NUCLEOTIDE SEQUENCE</scope>
    <source>
        <strain evidence="2">MPI-CAGE-AT-0147</strain>
    </source>
</reference>